<evidence type="ECO:0000256" key="7">
    <source>
        <dbReference type="SAM" id="Coils"/>
    </source>
</evidence>
<dbReference type="GO" id="GO:0000160">
    <property type="term" value="P:phosphorelay signal transduction system"/>
    <property type="evidence" value="ECO:0007669"/>
    <property type="project" value="InterPro"/>
</dbReference>
<dbReference type="InterPro" id="IPR003593">
    <property type="entry name" value="AAA+_ATPase"/>
</dbReference>
<dbReference type="Gene3D" id="1.10.8.60">
    <property type="match status" value="1"/>
</dbReference>
<organism evidence="10 11">
    <name type="scientific">Thioalbus denitrificans</name>
    <dbReference type="NCBI Taxonomy" id="547122"/>
    <lineage>
        <taxon>Bacteria</taxon>
        <taxon>Pseudomonadati</taxon>
        <taxon>Pseudomonadota</taxon>
        <taxon>Gammaproteobacteria</taxon>
        <taxon>Chromatiales</taxon>
        <taxon>Ectothiorhodospiraceae</taxon>
        <taxon>Thioalbus</taxon>
    </lineage>
</organism>
<comment type="caution">
    <text evidence="10">The sequence shown here is derived from an EMBL/GenBank/DDBJ whole genome shotgun (WGS) entry which is preliminary data.</text>
</comment>
<keyword evidence="7" id="KW-0175">Coiled coil</keyword>
<evidence type="ECO:0000256" key="3">
    <source>
        <dbReference type="ARBA" id="ARBA00023015"/>
    </source>
</evidence>
<dbReference type="PROSITE" id="PS00676">
    <property type="entry name" value="SIGMA54_INTERACT_2"/>
    <property type="match status" value="1"/>
</dbReference>
<evidence type="ECO:0000256" key="6">
    <source>
        <dbReference type="PROSITE-ProRule" id="PRU00169"/>
    </source>
</evidence>
<dbReference type="Gene3D" id="1.10.10.60">
    <property type="entry name" value="Homeodomain-like"/>
    <property type="match status" value="1"/>
</dbReference>
<dbReference type="SUPFAM" id="SSF46689">
    <property type="entry name" value="Homeodomain-like"/>
    <property type="match status" value="1"/>
</dbReference>
<dbReference type="PRINTS" id="PR01590">
    <property type="entry name" value="HTHFIS"/>
</dbReference>
<keyword evidence="3" id="KW-0805">Transcription regulation</keyword>
<evidence type="ECO:0000313" key="10">
    <source>
        <dbReference type="EMBL" id="RCX26326.1"/>
    </source>
</evidence>
<keyword evidence="6" id="KW-0597">Phosphoprotein</keyword>
<evidence type="ECO:0000256" key="2">
    <source>
        <dbReference type="ARBA" id="ARBA00022840"/>
    </source>
</evidence>
<dbReference type="RefSeq" id="WP_114280807.1">
    <property type="nucleotide sequence ID" value="NZ_QPJY01000010.1"/>
</dbReference>
<dbReference type="CDD" id="cd00009">
    <property type="entry name" value="AAA"/>
    <property type="match status" value="1"/>
</dbReference>
<feature type="domain" description="Sigma-54 factor interaction" evidence="8">
    <location>
        <begin position="143"/>
        <end position="372"/>
    </location>
</feature>
<evidence type="ECO:0000256" key="4">
    <source>
        <dbReference type="ARBA" id="ARBA00023125"/>
    </source>
</evidence>
<feature type="modified residue" description="4-aspartylphosphate" evidence="6">
    <location>
        <position position="53"/>
    </location>
</feature>
<dbReference type="Pfam" id="PF00158">
    <property type="entry name" value="Sigma54_activat"/>
    <property type="match status" value="1"/>
</dbReference>
<keyword evidence="4" id="KW-0238">DNA-binding</keyword>
<evidence type="ECO:0000259" key="8">
    <source>
        <dbReference type="PROSITE" id="PS50045"/>
    </source>
</evidence>
<dbReference type="SUPFAM" id="SSF52172">
    <property type="entry name" value="CheY-like"/>
    <property type="match status" value="1"/>
</dbReference>
<name>A0A369C0J6_9GAMM</name>
<sequence>MKPTLLFIDDDPRAGELMLRFCADAPYGCRAFQDPAAALAWFREHGADIVVTDLKMPGLSGLELLEVLRREAPEVPVIMVTGYASVDSAMEAMKRGATDFIKKPYDMEELGLLVEKTLERARLRRENMLLRRQLSDERARFGMIGRGQAMQKVFHTIGKIADIRCHVIIQGESGTGKELAARAIHTSGSGAERPFVVIDCGSLTDTLLESELFGHEKGAFTGAVGTKQGLLEAASGGTVFLDEICNISDAMQTKLMRVVQEQQVTRVGGVRPTAIDVRFIAATNRNLDQMVREGRFRHDLYHRLNVVTINLPPLREHPEDVPLLVRHFIDHFNAQYHREVQGFDADSMQRLLGYDWPGNVRELRNLVERHIALADGPVLTLEGLAGSEATGAIDYDLPTLETLERRYLLKVLDHFEGNREKTARALGINKSTLWRKLQHYESGGG</sequence>
<evidence type="ECO:0000256" key="1">
    <source>
        <dbReference type="ARBA" id="ARBA00022741"/>
    </source>
</evidence>
<dbReference type="SUPFAM" id="SSF52540">
    <property type="entry name" value="P-loop containing nucleoside triphosphate hydrolases"/>
    <property type="match status" value="1"/>
</dbReference>
<dbReference type="AlphaFoldDB" id="A0A369C0J6"/>
<dbReference type="Gene3D" id="3.40.50.2300">
    <property type="match status" value="1"/>
</dbReference>
<dbReference type="Pfam" id="PF25601">
    <property type="entry name" value="AAA_lid_14"/>
    <property type="match status" value="1"/>
</dbReference>
<dbReference type="InterPro" id="IPR009057">
    <property type="entry name" value="Homeodomain-like_sf"/>
</dbReference>
<dbReference type="InterPro" id="IPR002197">
    <property type="entry name" value="HTH_Fis"/>
</dbReference>
<dbReference type="Pfam" id="PF02954">
    <property type="entry name" value="HTH_8"/>
    <property type="match status" value="1"/>
</dbReference>
<dbReference type="GO" id="GO:0043565">
    <property type="term" value="F:sequence-specific DNA binding"/>
    <property type="evidence" value="ECO:0007669"/>
    <property type="project" value="InterPro"/>
</dbReference>
<dbReference type="InterPro" id="IPR025943">
    <property type="entry name" value="Sigma_54_int_dom_ATP-bd_2"/>
</dbReference>
<dbReference type="InterPro" id="IPR011006">
    <property type="entry name" value="CheY-like_superfamily"/>
</dbReference>
<keyword evidence="11" id="KW-1185">Reference proteome</keyword>
<dbReference type="PANTHER" id="PTHR32071">
    <property type="entry name" value="TRANSCRIPTIONAL REGULATORY PROTEIN"/>
    <property type="match status" value="1"/>
</dbReference>
<protein>
    <submittedName>
        <fullName evidence="10">Two-component system response regulator HydG/two-component system response regulator AtoC</fullName>
    </submittedName>
</protein>
<dbReference type="Proteomes" id="UP000252707">
    <property type="component" value="Unassembled WGS sequence"/>
</dbReference>
<dbReference type="OrthoDB" id="9804019at2"/>
<dbReference type="InterPro" id="IPR027417">
    <property type="entry name" value="P-loop_NTPase"/>
</dbReference>
<dbReference type="PROSITE" id="PS50110">
    <property type="entry name" value="RESPONSE_REGULATORY"/>
    <property type="match status" value="1"/>
</dbReference>
<dbReference type="PROSITE" id="PS50045">
    <property type="entry name" value="SIGMA54_INTERACT_4"/>
    <property type="match status" value="1"/>
</dbReference>
<keyword evidence="2" id="KW-0067">ATP-binding</keyword>
<dbReference type="SMART" id="SM00382">
    <property type="entry name" value="AAA"/>
    <property type="match status" value="1"/>
</dbReference>
<dbReference type="GO" id="GO:0006355">
    <property type="term" value="P:regulation of DNA-templated transcription"/>
    <property type="evidence" value="ECO:0007669"/>
    <property type="project" value="InterPro"/>
</dbReference>
<dbReference type="Pfam" id="PF00072">
    <property type="entry name" value="Response_reg"/>
    <property type="match status" value="1"/>
</dbReference>
<dbReference type="InterPro" id="IPR058031">
    <property type="entry name" value="AAA_lid_NorR"/>
</dbReference>
<dbReference type="SMART" id="SM00448">
    <property type="entry name" value="REC"/>
    <property type="match status" value="1"/>
</dbReference>
<feature type="coiled-coil region" evidence="7">
    <location>
        <begin position="113"/>
        <end position="140"/>
    </location>
</feature>
<evidence type="ECO:0000313" key="11">
    <source>
        <dbReference type="Proteomes" id="UP000252707"/>
    </source>
</evidence>
<dbReference type="InterPro" id="IPR025944">
    <property type="entry name" value="Sigma_54_int_dom_CS"/>
</dbReference>
<gene>
    <name evidence="10" type="ORF">DFQ59_11036</name>
</gene>
<proteinExistence type="predicted"/>
<keyword evidence="1" id="KW-0547">Nucleotide-binding</keyword>
<dbReference type="PROSITE" id="PS00688">
    <property type="entry name" value="SIGMA54_INTERACT_3"/>
    <property type="match status" value="1"/>
</dbReference>
<dbReference type="GO" id="GO:0005524">
    <property type="term" value="F:ATP binding"/>
    <property type="evidence" value="ECO:0007669"/>
    <property type="project" value="UniProtKB-KW"/>
</dbReference>
<dbReference type="InterPro" id="IPR002078">
    <property type="entry name" value="Sigma_54_int"/>
</dbReference>
<keyword evidence="5" id="KW-0804">Transcription</keyword>
<evidence type="ECO:0000256" key="5">
    <source>
        <dbReference type="ARBA" id="ARBA00023163"/>
    </source>
</evidence>
<dbReference type="Gene3D" id="3.40.50.300">
    <property type="entry name" value="P-loop containing nucleotide triphosphate hydrolases"/>
    <property type="match status" value="1"/>
</dbReference>
<reference evidence="10 11" key="1">
    <citation type="submission" date="2018-07" db="EMBL/GenBank/DDBJ databases">
        <title>Genomic Encyclopedia of Type Strains, Phase IV (KMG-IV): sequencing the most valuable type-strain genomes for metagenomic binning, comparative biology and taxonomic classification.</title>
        <authorList>
            <person name="Goeker M."/>
        </authorList>
    </citation>
    <scope>NUCLEOTIDE SEQUENCE [LARGE SCALE GENOMIC DNA]</scope>
    <source>
        <strain evidence="10 11">DSM 26407</strain>
    </source>
</reference>
<accession>A0A369C0J6</accession>
<dbReference type="EMBL" id="QPJY01000010">
    <property type="protein sequence ID" value="RCX26326.1"/>
    <property type="molecule type" value="Genomic_DNA"/>
</dbReference>
<feature type="domain" description="Response regulatory" evidence="9">
    <location>
        <begin position="4"/>
        <end position="118"/>
    </location>
</feature>
<dbReference type="FunFam" id="3.40.50.300:FF:000006">
    <property type="entry name" value="DNA-binding transcriptional regulator NtrC"/>
    <property type="match status" value="1"/>
</dbReference>
<dbReference type="InterPro" id="IPR001789">
    <property type="entry name" value="Sig_transdc_resp-reg_receiver"/>
</dbReference>
<evidence type="ECO:0000259" key="9">
    <source>
        <dbReference type="PROSITE" id="PS50110"/>
    </source>
</evidence>